<dbReference type="EC" id="1.14.13.-" evidence="2"/>
<dbReference type="InterPro" id="IPR036188">
    <property type="entry name" value="FAD/NAD-bd_sf"/>
</dbReference>
<dbReference type="RefSeq" id="WP_313501359.1">
    <property type="nucleotide sequence ID" value="NZ_CP134879.1"/>
</dbReference>
<dbReference type="PANTHER" id="PTHR43539:SF78">
    <property type="entry name" value="FLAVIN-CONTAINING MONOOXYGENASE"/>
    <property type="match status" value="1"/>
</dbReference>
<dbReference type="Proteomes" id="UP001304125">
    <property type="component" value="Chromosome"/>
</dbReference>
<sequence length="360" mass="37253">MDVAVIGAGQAGLAVAFHLRDLGARLAVLDAGPTAGGAWQHRWPSLTLGRTHRLADLPGMRELGLSFDDAPSGLPARDAVPGVLAQYERAYGLLVARPVRVTRVTRTQGVFLLEAAPGSAVPVLESRVVVSATGTWTRPRQPVVPGIDMFQGSQLTTPEYPGAGAFAGMRVAVIGGGLSALGFMDELAGTASEIRWYTRRPPQIIEDASSELGLARGRAAVAAQDAAASAGLPLPSIVSATGIPLTPPVRRLRARGLLHAHPMPVRLSPVGLVSSDGTTWEADAIIWAIGFEPALDHLRPLGVPGTGSGLRVDKGRVAGMPGLMLAGYAGQASTISASRAARATAAFARAYLAGSTDWPV</sequence>
<proteinExistence type="predicted"/>
<dbReference type="GO" id="GO:0004497">
    <property type="term" value="F:monooxygenase activity"/>
    <property type="evidence" value="ECO:0007669"/>
    <property type="project" value="TreeGrafter"/>
</dbReference>
<evidence type="ECO:0000313" key="2">
    <source>
        <dbReference type="EMBL" id="WNM25826.1"/>
    </source>
</evidence>
<evidence type="ECO:0000313" key="3">
    <source>
        <dbReference type="Proteomes" id="UP001304125"/>
    </source>
</evidence>
<protein>
    <submittedName>
        <fullName evidence="2">NAD(P)/FAD-dependent oxidoreductase</fullName>
        <ecNumber evidence="2">1.14.13.-</ecNumber>
    </submittedName>
</protein>
<dbReference type="InterPro" id="IPR050982">
    <property type="entry name" value="Auxin_biosynth/cation_transpt"/>
</dbReference>
<accession>A0AA96FC60</accession>
<name>A0AA96FC60_9MICO</name>
<dbReference type="PRINTS" id="PR00411">
    <property type="entry name" value="PNDRDTASEI"/>
</dbReference>
<dbReference type="AlphaFoldDB" id="A0AA96FC60"/>
<dbReference type="PRINTS" id="PR00368">
    <property type="entry name" value="FADPNR"/>
</dbReference>
<dbReference type="GO" id="GO:0050660">
    <property type="term" value="F:flavin adenine dinucleotide binding"/>
    <property type="evidence" value="ECO:0007669"/>
    <property type="project" value="TreeGrafter"/>
</dbReference>
<dbReference type="EMBL" id="CP134879">
    <property type="protein sequence ID" value="WNM25826.1"/>
    <property type="molecule type" value="Genomic_DNA"/>
</dbReference>
<evidence type="ECO:0000256" key="1">
    <source>
        <dbReference type="ARBA" id="ARBA00023002"/>
    </source>
</evidence>
<keyword evidence="1 2" id="KW-0560">Oxidoreductase</keyword>
<organism evidence="2 3">
    <name type="scientific">Demequina capsici</name>
    <dbReference type="NCBI Taxonomy" id="3075620"/>
    <lineage>
        <taxon>Bacteria</taxon>
        <taxon>Bacillati</taxon>
        <taxon>Actinomycetota</taxon>
        <taxon>Actinomycetes</taxon>
        <taxon>Micrococcales</taxon>
        <taxon>Demequinaceae</taxon>
        <taxon>Demequina</taxon>
    </lineage>
</organism>
<dbReference type="Pfam" id="PF13738">
    <property type="entry name" value="Pyr_redox_3"/>
    <property type="match status" value="1"/>
</dbReference>
<dbReference type="Gene3D" id="3.50.50.60">
    <property type="entry name" value="FAD/NAD(P)-binding domain"/>
    <property type="match status" value="1"/>
</dbReference>
<dbReference type="PANTHER" id="PTHR43539">
    <property type="entry name" value="FLAVIN-BINDING MONOOXYGENASE-LIKE PROTEIN (AFU_ORTHOLOGUE AFUA_4G09220)"/>
    <property type="match status" value="1"/>
</dbReference>
<gene>
    <name evidence="2" type="ORF">RN606_06665</name>
</gene>
<dbReference type="SUPFAM" id="SSF51905">
    <property type="entry name" value="FAD/NAD(P)-binding domain"/>
    <property type="match status" value="2"/>
</dbReference>
<keyword evidence="3" id="KW-1185">Reference proteome</keyword>
<reference evidence="2 3" key="1">
    <citation type="submission" date="2023-09" db="EMBL/GenBank/DDBJ databases">
        <title>Demequina sp. a novel bacteria isolated from Capsicum annuum.</title>
        <authorList>
            <person name="Humaira Z."/>
            <person name="Lee J."/>
            <person name="Cho D."/>
        </authorList>
    </citation>
    <scope>NUCLEOTIDE SEQUENCE [LARGE SCALE GENOMIC DNA]</scope>
    <source>
        <strain evidence="2 3">OYTSA14</strain>
    </source>
</reference>